<keyword evidence="2" id="KW-1185">Reference proteome</keyword>
<accession>A0A1Y2H5L7</accession>
<dbReference type="AlphaFoldDB" id="A0A1Y2H5L7"/>
<protein>
    <submittedName>
        <fullName evidence="1">Uncharacterized protein</fullName>
    </submittedName>
</protein>
<reference evidence="1 2" key="1">
    <citation type="submission" date="2016-07" db="EMBL/GenBank/DDBJ databases">
        <title>Pervasive Adenine N6-methylation of Active Genes in Fungi.</title>
        <authorList>
            <consortium name="DOE Joint Genome Institute"/>
            <person name="Mondo S.J."/>
            <person name="Dannebaum R.O."/>
            <person name="Kuo R.C."/>
            <person name="Labutti K."/>
            <person name="Haridas S."/>
            <person name="Kuo A."/>
            <person name="Salamov A."/>
            <person name="Ahrendt S.R."/>
            <person name="Lipzen A."/>
            <person name="Sullivan W."/>
            <person name="Andreopoulos W.B."/>
            <person name="Clum A."/>
            <person name="Lindquist E."/>
            <person name="Daum C."/>
            <person name="Ramamoorthy G.K."/>
            <person name="Gryganskyi A."/>
            <person name="Culley D."/>
            <person name="Magnuson J.K."/>
            <person name="James T.Y."/>
            <person name="O'Malley M.A."/>
            <person name="Stajich J.E."/>
            <person name="Spatafora J.W."/>
            <person name="Visel A."/>
            <person name="Grigoriev I.V."/>
        </authorList>
    </citation>
    <scope>NUCLEOTIDE SEQUENCE [LARGE SCALE GENOMIC DNA]</scope>
    <source>
        <strain evidence="1 2">PL171</strain>
    </source>
</reference>
<proteinExistence type="predicted"/>
<gene>
    <name evidence="1" type="ORF">BCR44DRAFT_1038887</name>
</gene>
<organism evidence="1 2">
    <name type="scientific">Catenaria anguillulae PL171</name>
    <dbReference type="NCBI Taxonomy" id="765915"/>
    <lineage>
        <taxon>Eukaryota</taxon>
        <taxon>Fungi</taxon>
        <taxon>Fungi incertae sedis</taxon>
        <taxon>Blastocladiomycota</taxon>
        <taxon>Blastocladiomycetes</taxon>
        <taxon>Blastocladiales</taxon>
        <taxon>Catenariaceae</taxon>
        <taxon>Catenaria</taxon>
    </lineage>
</organism>
<comment type="caution">
    <text evidence="1">The sequence shown here is derived from an EMBL/GenBank/DDBJ whole genome shotgun (WGS) entry which is preliminary data.</text>
</comment>
<evidence type="ECO:0000313" key="2">
    <source>
        <dbReference type="Proteomes" id="UP000193411"/>
    </source>
</evidence>
<dbReference type="Proteomes" id="UP000193411">
    <property type="component" value="Unassembled WGS sequence"/>
</dbReference>
<sequence>MQRFRAKNHGPWSHKTNYGLDGLSYPQISLRPAFLRPAFSAPGVGDPLPADSHKSHLFELTGSSRLGPKFSKPLTGLAVIVVRPHPDESYCLYQPVAGKDVDRAQANPAVERRMEWKYIVSVYLRLDSVASGLACKNQQSIHELLALFPTTRHAAFDKDTDANKLNLSSDPVLCADSSQFVRQVDQIMTRGRVQHVPVLDRHLRGRPRREGVVQLGPGGPFYDPVSGLFSAKYGPLDPQARLAGFLSSQLQPRPNGSGFVINLVRDVTTRRTIQLANVITLISTFPLLSAHPIPPPGTLEYPLVRR</sequence>
<evidence type="ECO:0000313" key="1">
    <source>
        <dbReference type="EMBL" id="ORZ29850.1"/>
    </source>
</evidence>
<dbReference type="EMBL" id="MCFL01000124">
    <property type="protein sequence ID" value="ORZ29850.1"/>
    <property type="molecule type" value="Genomic_DNA"/>
</dbReference>
<name>A0A1Y2H5L7_9FUNG</name>